<keyword evidence="5" id="KW-0812">Transmembrane</keyword>
<dbReference type="GO" id="GO:0097347">
    <property type="term" value="C:TAM protein secretion complex"/>
    <property type="evidence" value="ECO:0007669"/>
    <property type="project" value="TreeGrafter"/>
</dbReference>
<accession>A0A7R6PR37</accession>
<dbReference type="KEGG" id="njp:NEJAP_3139"/>
<dbReference type="EMBL" id="AP014546">
    <property type="protein sequence ID" value="BBB31077.1"/>
    <property type="molecule type" value="Genomic_DNA"/>
</dbReference>
<dbReference type="Gene3D" id="2.40.160.50">
    <property type="entry name" value="membrane protein fhac: a member of the omp85/tpsb transporter family"/>
    <property type="match status" value="1"/>
</dbReference>
<evidence type="ECO:0000259" key="11">
    <source>
        <dbReference type="Pfam" id="PF01103"/>
    </source>
</evidence>
<evidence type="ECO:0000256" key="6">
    <source>
        <dbReference type="ARBA" id="ARBA00022729"/>
    </source>
</evidence>
<evidence type="ECO:0000313" key="13">
    <source>
        <dbReference type="EMBL" id="BBB31077.1"/>
    </source>
</evidence>
<dbReference type="RefSeq" id="WP_236591152.1">
    <property type="nucleotide sequence ID" value="NZ_AP014546.1"/>
</dbReference>
<dbReference type="GO" id="GO:0009279">
    <property type="term" value="C:cell outer membrane"/>
    <property type="evidence" value="ECO:0007669"/>
    <property type="project" value="UniProtKB-SubCell"/>
</dbReference>
<evidence type="ECO:0000313" key="14">
    <source>
        <dbReference type="Proteomes" id="UP000595332"/>
    </source>
</evidence>
<dbReference type="InterPro" id="IPR000184">
    <property type="entry name" value="Bac_surfAg_D15"/>
</dbReference>
<evidence type="ECO:0000256" key="7">
    <source>
        <dbReference type="ARBA" id="ARBA00023136"/>
    </source>
</evidence>
<keyword evidence="7" id="KW-0472">Membrane</keyword>
<dbReference type="GO" id="GO:0009306">
    <property type="term" value="P:protein secretion"/>
    <property type="evidence" value="ECO:0007669"/>
    <property type="project" value="TreeGrafter"/>
</dbReference>
<comment type="subcellular location">
    <subcellularLocation>
        <location evidence="1">Cell outer membrane</location>
    </subcellularLocation>
</comment>
<dbReference type="PANTHER" id="PTHR12815">
    <property type="entry name" value="SORTING AND ASSEMBLY MACHINERY SAMM50 PROTEIN FAMILY MEMBER"/>
    <property type="match status" value="1"/>
</dbReference>
<organism evidence="13 14">
    <name type="scientific">Neptunomonas japonica JAMM 1380</name>
    <dbReference type="NCBI Taxonomy" id="1441457"/>
    <lineage>
        <taxon>Bacteria</taxon>
        <taxon>Pseudomonadati</taxon>
        <taxon>Pseudomonadota</taxon>
        <taxon>Gammaproteobacteria</taxon>
        <taxon>Oceanospirillales</taxon>
        <taxon>Oceanospirillaceae</taxon>
        <taxon>Neptunomonas</taxon>
    </lineage>
</organism>
<feature type="domain" description="Bacterial surface antigen (D15)" evidence="11">
    <location>
        <begin position="304"/>
        <end position="580"/>
    </location>
</feature>
<evidence type="ECO:0000259" key="12">
    <source>
        <dbReference type="Pfam" id="PF17243"/>
    </source>
</evidence>
<comment type="similarity">
    <text evidence="2">Belongs to the TamA family.</text>
</comment>
<keyword evidence="14" id="KW-1185">Reference proteome</keyword>
<protein>
    <recommendedName>
        <fullName evidence="3">Translocation and assembly module subunit TamA</fullName>
    </recommendedName>
    <alternativeName>
        <fullName evidence="9">Autotransporter assembly factor TamA</fullName>
    </alternativeName>
</protein>
<dbReference type="Proteomes" id="UP000595332">
    <property type="component" value="Chromosome"/>
</dbReference>
<keyword evidence="6" id="KW-0732">Signal</keyword>
<name>A0A7R6PR37_9GAMM</name>
<evidence type="ECO:0000256" key="2">
    <source>
        <dbReference type="ARBA" id="ARBA00010248"/>
    </source>
</evidence>
<evidence type="ECO:0000256" key="1">
    <source>
        <dbReference type="ARBA" id="ARBA00004442"/>
    </source>
</evidence>
<dbReference type="Gene3D" id="3.10.20.310">
    <property type="entry name" value="membrane protein fhac"/>
    <property type="match status" value="3"/>
</dbReference>
<dbReference type="InterPro" id="IPR035243">
    <property type="entry name" value="TamA_POTRA_Dom_1"/>
</dbReference>
<dbReference type="Pfam" id="PF17243">
    <property type="entry name" value="POTRA_TamA_1"/>
    <property type="match status" value="1"/>
</dbReference>
<evidence type="ECO:0000256" key="10">
    <source>
        <dbReference type="ARBA" id="ARBA00093548"/>
    </source>
</evidence>
<keyword evidence="8" id="KW-0998">Cell outer membrane</keyword>
<feature type="domain" description="TamA POTRA" evidence="12">
    <location>
        <begin position="34"/>
        <end position="111"/>
    </location>
</feature>
<dbReference type="AlphaFoldDB" id="A0A7R6PR37"/>
<keyword evidence="4" id="KW-1134">Transmembrane beta strand</keyword>
<reference evidence="13 14" key="1">
    <citation type="journal article" date="2008" name="Int. J. Syst. Evol. Microbiol.">
        <title>Neptunomonas japonica sp. nov., an Osedax japonicus symbiont-like bacterium isolated from sediment adjacent to sperm whale carcasses off Kagoshima, Japan.</title>
        <authorList>
            <person name="Miyazaki M."/>
            <person name="Nogi Y."/>
            <person name="Fujiwara Y."/>
            <person name="Kawato M."/>
            <person name="Kubokawa K."/>
            <person name="Horikoshi K."/>
        </authorList>
    </citation>
    <scope>NUCLEOTIDE SEQUENCE [LARGE SCALE GENOMIC DNA]</scope>
    <source>
        <strain evidence="13 14">JAMM 1380</strain>
    </source>
</reference>
<comment type="subunit">
    <text evidence="10">Interacts with TamB to form the translocation and assembly module (TAM).</text>
</comment>
<dbReference type="Pfam" id="PF01103">
    <property type="entry name" value="Omp85"/>
    <property type="match status" value="1"/>
</dbReference>
<evidence type="ECO:0000256" key="4">
    <source>
        <dbReference type="ARBA" id="ARBA00022452"/>
    </source>
</evidence>
<evidence type="ECO:0000256" key="5">
    <source>
        <dbReference type="ARBA" id="ARBA00022692"/>
    </source>
</evidence>
<sequence length="584" mass="65618">MKGNLMFKRWALNIVTLLVLMSLSLSLAAATLVIKIEGASKDQVANIRSMLSLVPLEGKEIVSLSRVRYLYAKADDEIHKALQPFGLYRPKISAQFVEKNDYWLARFKVEPGELLPIGYLDIQLKGEALQDDAFNSILLSSSLRTGSPLVHGVYEDLKKQLRSLAAERGYYQGEFTEHRVEVDLLSYQARIILHYDSGPRFRIGDIVFTDSPLADDFLMRYVPFKRGDPVQNKNLLNLQEALVDSDYFQLVEVRPLWSKATEADVPIEVMLHAKKRTKYTAGFGYGTDTGVRTTLGMARRWVNKRGHQFKTQLRASQIRSNLAAEYVIPGLRPQEDRYAVNLSLNEEHSDNVDNSNLYLGASWQKQQGRWRQVAALGWQQEEFKIGNETTQSTFLIPRISFTTVSTQDRLNVKNGYRLTLQALGGADQLLSDTNFIQLKFGAKAVHSFAPQWRVLGRVDVGTTFVDDFDKLPVSQRFFAGGDSSVRGYEYQSLSPKDADDEIMGGQNLFVGSVEVDYRFKGNWGVAAFIDSGSAFKDIQANLSTGVGVGLRWFSPIGPVRIDIAVPQSGEKNDIRLHLNLGPDL</sequence>
<evidence type="ECO:0000256" key="9">
    <source>
        <dbReference type="ARBA" id="ARBA00033063"/>
    </source>
</evidence>
<dbReference type="PANTHER" id="PTHR12815:SF47">
    <property type="entry name" value="TRANSLOCATION AND ASSEMBLY MODULE SUBUNIT TAMA"/>
    <property type="match status" value="1"/>
</dbReference>
<gene>
    <name evidence="13" type="ORF">NEJAP_3139</name>
</gene>
<evidence type="ECO:0000256" key="8">
    <source>
        <dbReference type="ARBA" id="ARBA00023237"/>
    </source>
</evidence>
<evidence type="ECO:0000256" key="3">
    <source>
        <dbReference type="ARBA" id="ARBA00015419"/>
    </source>
</evidence>
<proteinExistence type="inferred from homology"/>
<dbReference type="InterPro" id="IPR039910">
    <property type="entry name" value="D15-like"/>
</dbReference>